<organism evidence="1">
    <name type="scientific">Rhizophora mucronata</name>
    <name type="common">Asiatic mangrove</name>
    <dbReference type="NCBI Taxonomy" id="61149"/>
    <lineage>
        <taxon>Eukaryota</taxon>
        <taxon>Viridiplantae</taxon>
        <taxon>Streptophyta</taxon>
        <taxon>Embryophyta</taxon>
        <taxon>Tracheophyta</taxon>
        <taxon>Spermatophyta</taxon>
        <taxon>Magnoliopsida</taxon>
        <taxon>eudicotyledons</taxon>
        <taxon>Gunneridae</taxon>
        <taxon>Pentapetalae</taxon>
        <taxon>rosids</taxon>
        <taxon>fabids</taxon>
        <taxon>Malpighiales</taxon>
        <taxon>Rhizophoraceae</taxon>
        <taxon>Rhizophora</taxon>
    </lineage>
</organism>
<dbReference type="AlphaFoldDB" id="A0A2P2MV18"/>
<evidence type="ECO:0000313" key="1">
    <source>
        <dbReference type="EMBL" id="MBX34073.1"/>
    </source>
</evidence>
<sequence length="94" mass="10692">MSDVICGIFSCNKTPIAVHHLNLEKLSNGDLCNRGYLWVPPVVKWKSLFPWLPLHVYGKDKSGAKLSHGYDTLRILIEKGRRAWFVIENFPLAA</sequence>
<dbReference type="EMBL" id="GGEC01053589">
    <property type="protein sequence ID" value="MBX34073.1"/>
    <property type="molecule type" value="Transcribed_RNA"/>
</dbReference>
<name>A0A2P2MV18_RHIMU</name>
<reference evidence="1" key="1">
    <citation type="submission" date="2018-02" db="EMBL/GenBank/DDBJ databases">
        <title>Rhizophora mucronata_Transcriptome.</title>
        <authorList>
            <person name="Meera S.P."/>
            <person name="Sreeshan A."/>
            <person name="Augustine A."/>
        </authorList>
    </citation>
    <scope>NUCLEOTIDE SEQUENCE</scope>
    <source>
        <tissue evidence="1">Leaf</tissue>
    </source>
</reference>
<accession>A0A2P2MV18</accession>
<protein>
    <submittedName>
        <fullName evidence="1">Uncharacterized protein</fullName>
    </submittedName>
</protein>
<proteinExistence type="predicted"/>